<dbReference type="Proteomes" id="UP000324800">
    <property type="component" value="Unassembled WGS sequence"/>
</dbReference>
<accession>A0A5J4WLI8</accession>
<name>A0A5J4WLI8_9EUKA</name>
<dbReference type="AlphaFoldDB" id="A0A5J4WLI8"/>
<proteinExistence type="predicted"/>
<protein>
    <submittedName>
        <fullName evidence="1">Uncharacterized protein</fullName>
    </submittedName>
</protein>
<comment type="caution">
    <text evidence="1">The sequence shown here is derived from an EMBL/GenBank/DDBJ whole genome shotgun (WGS) entry which is preliminary data.</text>
</comment>
<evidence type="ECO:0000313" key="2">
    <source>
        <dbReference type="Proteomes" id="UP000324800"/>
    </source>
</evidence>
<organism evidence="1 2">
    <name type="scientific">Streblomastix strix</name>
    <dbReference type="NCBI Taxonomy" id="222440"/>
    <lineage>
        <taxon>Eukaryota</taxon>
        <taxon>Metamonada</taxon>
        <taxon>Preaxostyla</taxon>
        <taxon>Oxymonadida</taxon>
        <taxon>Streblomastigidae</taxon>
        <taxon>Streblomastix</taxon>
    </lineage>
</organism>
<dbReference type="EMBL" id="SNRW01001613">
    <property type="protein sequence ID" value="KAA6395698.1"/>
    <property type="molecule type" value="Genomic_DNA"/>
</dbReference>
<evidence type="ECO:0000313" key="1">
    <source>
        <dbReference type="EMBL" id="KAA6395698.1"/>
    </source>
</evidence>
<reference evidence="1 2" key="1">
    <citation type="submission" date="2019-03" db="EMBL/GenBank/DDBJ databases">
        <title>Single cell metagenomics reveals metabolic interactions within the superorganism composed of flagellate Streblomastix strix and complex community of Bacteroidetes bacteria on its surface.</title>
        <authorList>
            <person name="Treitli S.C."/>
            <person name="Kolisko M."/>
            <person name="Husnik F."/>
            <person name="Keeling P."/>
            <person name="Hampl V."/>
        </authorList>
    </citation>
    <scope>NUCLEOTIDE SEQUENCE [LARGE SCALE GENOMIC DNA]</scope>
    <source>
        <strain evidence="1">ST1C</strain>
    </source>
</reference>
<gene>
    <name evidence="1" type="ORF">EZS28_008777</name>
</gene>
<sequence length="434" mass="47832">MLQLLLEQVLKETQDDALLLLKADKTELIDDYNKTEVEALFDDKLYVSDQINANTKTQDDAQLQMKADKIQLIDAYTKIETNYLLYSKANTGDSYTKGDDDALLLLNADKIQLIDVYSKTEVDTLLNEKFDISDQIYAYIKLETDQLVSQIEASDVDFSNNYTRTKTNKLLNEKLGIFDLACYITYDSSLAIMAYMTFNNRCRFISSKDGMLSVTGSSFIKLSADNTVVLLGAGSTKAISEFGGTIDVSNLEKKTEVDIKLMKYVNTGNNQSINGTKSLNANLNDSEFDKKDKDDSSVLLAGGGDAQLSSFGGLELINIAYTNNVVLSIYIVVVKCYGYGQFINFYAQIYIGAGAGTSGASVTVCTLESAEFLKCVVYADDIVFAGSSYVSHIARFRIGTIGIVSIYFYSLSDRAGGLTWNQTAYVNITYPAAN</sequence>